<reference evidence="2" key="1">
    <citation type="journal article" date="2022" name="Cell">
        <title>Design, construction, and in vivo augmentation of a complex gut microbiome.</title>
        <authorList>
            <person name="Cheng A.G."/>
            <person name="Ho P.Y."/>
            <person name="Aranda-Diaz A."/>
            <person name="Jain S."/>
            <person name="Yu F.B."/>
            <person name="Meng X."/>
            <person name="Wang M."/>
            <person name="Iakiviak M."/>
            <person name="Nagashima K."/>
            <person name="Zhao A."/>
            <person name="Murugkar P."/>
            <person name="Patil A."/>
            <person name="Atabakhsh K."/>
            <person name="Weakley A."/>
            <person name="Yan J."/>
            <person name="Brumbaugh A.R."/>
            <person name="Higginbottom S."/>
            <person name="Dimas A."/>
            <person name="Shiver A.L."/>
            <person name="Deutschbauer A."/>
            <person name="Neff N."/>
            <person name="Sonnenburg J.L."/>
            <person name="Huang K.C."/>
            <person name="Fischbach M.A."/>
        </authorList>
    </citation>
    <scope>NUCLEOTIDE SEQUENCE</scope>
    <source>
        <strain evidence="2">DSM 19829</strain>
    </source>
</reference>
<evidence type="ECO:0000313" key="2">
    <source>
        <dbReference type="EMBL" id="UWP61040.1"/>
    </source>
</evidence>
<sequence>MNGLTSELLKYKRTFTRKLIVFIPLFFVLYSLVIRLLLPAFFNSWEGILDLVFNWWPFIFLPLGMGVFAVLVAAQERKSGNYHALLSHHIPPVKIWFCKVAGMAVYSLLSTLVLSAAVVICGLITSSGRIPIFQILAGSMVCWLSSLVLIPVQLWAATWKGVFLSMGIAVAGMFAGVLAAPKSYWAAVPWSWATRLMCPIIGVHPNGIVLEPGSPLLDSSVIPVGMILSVSTFLLVTVITGIWFNRREVK</sequence>
<keyword evidence="3" id="KW-1185">Reference proteome</keyword>
<evidence type="ECO:0000313" key="3">
    <source>
        <dbReference type="Proteomes" id="UP001060164"/>
    </source>
</evidence>
<dbReference type="EMBL" id="CP102290">
    <property type="protein sequence ID" value="UWP61040.1"/>
    <property type="molecule type" value="Genomic_DNA"/>
</dbReference>
<feature type="transmembrane region" description="Helical" evidence="1">
    <location>
        <begin position="20"/>
        <end position="42"/>
    </location>
</feature>
<gene>
    <name evidence="2" type="ORF">NQ502_08425</name>
</gene>
<feature type="transmembrane region" description="Helical" evidence="1">
    <location>
        <begin position="221"/>
        <end position="244"/>
    </location>
</feature>
<proteinExistence type="predicted"/>
<dbReference type="Proteomes" id="UP001060164">
    <property type="component" value="Chromosome"/>
</dbReference>
<protein>
    <submittedName>
        <fullName evidence="2">Lantibiotic immunity ABC transporter MutE/EpiE family permease subunit</fullName>
    </submittedName>
</protein>
<dbReference type="CDD" id="cd21807">
    <property type="entry name" value="ABC-2_lan_permease_MutE_EpiE-like"/>
    <property type="match status" value="1"/>
</dbReference>
<feature type="transmembrane region" description="Helical" evidence="1">
    <location>
        <begin position="54"/>
        <end position="74"/>
    </location>
</feature>
<dbReference type="RefSeq" id="WP_028529566.1">
    <property type="nucleotide sequence ID" value="NZ_CABLBR010000028.1"/>
</dbReference>
<keyword evidence="1" id="KW-0812">Transmembrane</keyword>
<dbReference type="NCBIfam" id="TIGR03732">
    <property type="entry name" value="lanti_perm_MutE"/>
    <property type="match status" value="1"/>
</dbReference>
<feature type="transmembrane region" description="Helical" evidence="1">
    <location>
        <begin position="162"/>
        <end position="180"/>
    </location>
</feature>
<dbReference type="Pfam" id="PF12730">
    <property type="entry name" value="ABC2_membrane_4"/>
    <property type="match status" value="1"/>
</dbReference>
<organism evidence="2 3">
    <name type="scientific">Ruminococcus gauvreauii</name>
    <dbReference type="NCBI Taxonomy" id="438033"/>
    <lineage>
        <taxon>Bacteria</taxon>
        <taxon>Bacillati</taxon>
        <taxon>Bacillota</taxon>
        <taxon>Clostridia</taxon>
        <taxon>Eubacteriales</taxon>
        <taxon>Oscillospiraceae</taxon>
        <taxon>Ruminococcus</taxon>
    </lineage>
</organism>
<keyword evidence="1" id="KW-1133">Transmembrane helix</keyword>
<evidence type="ECO:0000256" key="1">
    <source>
        <dbReference type="SAM" id="Phobius"/>
    </source>
</evidence>
<feature type="transmembrane region" description="Helical" evidence="1">
    <location>
        <begin position="131"/>
        <end position="150"/>
    </location>
</feature>
<keyword evidence="1" id="KW-0472">Membrane</keyword>
<name>A0ABY5VMM9_9FIRM</name>
<dbReference type="InterPro" id="IPR021205">
    <property type="entry name" value="Lanti_perm_SpaE/MutE/EpiE-like"/>
</dbReference>
<accession>A0ABY5VMM9</accession>
<feature type="transmembrane region" description="Helical" evidence="1">
    <location>
        <begin position="95"/>
        <end position="125"/>
    </location>
</feature>